<evidence type="ECO:0000256" key="4">
    <source>
        <dbReference type="PROSITE-ProRule" id="PRU00335"/>
    </source>
</evidence>
<keyword evidence="3" id="KW-0804">Transcription</keyword>
<evidence type="ECO:0000259" key="5">
    <source>
        <dbReference type="PROSITE" id="PS50977"/>
    </source>
</evidence>
<organism evidence="6 7">
    <name type="scientific">Mycolicibacterium chlorophenolicum</name>
    <dbReference type="NCBI Taxonomy" id="37916"/>
    <lineage>
        <taxon>Bacteria</taxon>
        <taxon>Bacillati</taxon>
        <taxon>Actinomycetota</taxon>
        <taxon>Actinomycetes</taxon>
        <taxon>Mycobacteriales</taxon>
        <taxon>Mycobacteriaceae</taxon>
        <taxon>Mycolicibacterium</taxon>
    </lineage>
</organism>
<dbReference type="RefSeq" id="WP_048471070.1">
    <property type="nucleotide sequence ID" value="NZ_JYNL01000030.1"/>
</dbReference>
<keyword evidence="2 4" id="KW-0238">DNA-binding</keyword>
<name>A0A0J6VZ44_9MYCO</name>
<evidence type="ECO:0000313" key="7">
    <source>
        <dbReference type="Proteomes" id="UP000036513"/>
    </source>
</evidence>
<dbReference type="GO" id="GO:0003700">
    <property type="term" value="F:DNA-binding transcription factor activity"/>
    <property type="evidence" value="ECO:0007669"/>
    <property type="project" value="TreeGrafter"/>
</dbReference>
<dbReference type="AlphaFoldDB" id="A0A0J6VZ44"/>
<dbReference type="SMR" id="A0A0J6VZ44"/>
<reference evidence="6 7" key="1">
    <citation type="journal article" date="2015" name="Genome Biol. Evol.">
        <title>Characterization of Three Mycobacterium spp. with Potential Use in Bioremediation by Genome Sequencing and Comparative Genomics.</title>
        <authorList>
            <person name="Das S."/>
            <person name="Pettersson B.M."/>
            <person name="Behra P.R."/>
            <person name="Ramesh M."/>
            <person name="Dasgupta S."/>
            <person name="Bhattacharya A."/>
            <person name="Kirsebom L.A."/>
        </authorList>
    </citation>
    <scope>NUCLEOTIDE SEQUENCE [LARGE SCALE GENOMIC DNA]</scope>
    <source>
        <strain evidence="6 7">DSM 43826</strain>
    </source>
</reference>
<accession>A0A0J6VZ44</accession>
<dbReference type="InterPro" id="IPR009057">
    <property type="entry name" value="Homeodomain-like_sf"/>
</dbReference>
<keyword evidence="1" id="KW-0805">Transcription regulation</keyword>
<dbReference type="Gene3D" id="1.10.357.10">
    <property type="entry name" value="Tetracycline Repressor, domain 2"/>
    <property type="match status" value="1"/>
</dbReference>
<dbReference type="PANTHER" id="PTHR30055">
    <property type="entry name" value="HTH-TYPE TRANSCRIPTIONAL REGULATOR RUTR"/>
    <property type="match status" value="1"/>
</dbReference>
<evidence type="ECO:0000256" key="1">
    <source>
        <dbReference type="ARBA" id="ARBA00023015"/>
    </source>
</evidence>
<feature type="domain" description="HTH tetR-type" evidence="5">
    <location>
        <begin position="19"/>
        <end position="79"/>
    </location>
</feature>
<dbReference type="EMBL" id="JYNL01000030">
    <property type="protein sequence ID" value="KMO75399.1"/>
    <property type="molecule type" value="Genomic_DNA"/>
</dbReference>
<dbReference type="Proteomes" id="UP000036513">
    <property type="component" value="Unassembled WGS sequence"/>
</dbReference>
<dbReference type="InterPro" id="IPR050109">
    <property type="entry name" value="HTH-type_TetR-like_transc_reg"/>
</dbReference>
<evidence type="ECO:0000313" key="6">
    <source>
        <dbReference type="EMBL" id="KMO75399.1"/>
    </source>
</evidence>
<evidence type="ECO:0000256" key="3">
    <source>
        <dbReference type="ARBA" id="ARBA00023163"/>
    </source>
</evidence>
<gene>
    <name evidence="6" type="primary">ttgW</name>
    <name evidence="6" type="ORF">MCHLDSM_03619</name>
</gene>
<dbReference type="GO" id="GO:0000976">
    <property type="term" value="F:transcription cis-regulatory region binding"/>
    <property type="evidence" value="ECO:0007669"/>
    <property type="project" value="TreeGrafter"/>
</dbReference>
<dbReference type="PRINTS" id="PR00455">
    <property type="entry name" value="HTHTETR"/>
</dbReference>
<comment type="caution">
    <text evidence="6">The sequence shown here is derived from an EMBL/GenBank/DDBJ whole genome shotgun (WGS) entry which is preliminary data.</text>
</comment>
<dbReference type="PANTHER" id="PTHR30055:SF234">
    <property type="entry name" value="HTH-TYPE TRANSCRIPTIONAL REGULATOR BETI"/>
    <property type="match status" value="1"/>
</dbReference>
<dbReference type="SUPFAM" id="SSF46689">
    <property type="entry name" value="Homeodomain-like"/>
    <property type="match status" value="1"/>
</dbReference>
<sequence length="218" mass="23024">MSDSVKRGYRSPLRTAQAQATRRRIVAAAADLFVSSGFEGTSVDAIADAAGVSRKTVFTAVGGKTELLALAMDWAVAGDDAPVPLAARPDVRALLDLPHPGAVLDAWAAVLTEIDARVDGLFAVLEGAAASDEAAHALFDRMSTQRRTGAAAVVDAVGALGGLRDGLSRSEAIDLAALFTEPLLHRRLVGARGWSRRRFERWLAGTLRGQLLSRPDSR</sequence>
<protein>
    <submittedName>
        <fullName evidence="6">Putative HTH-type transcriptional regulator TtgW</fullName>
    </submittedName>
</protein>
<feature type="DNA-binding region" description="H-T-H motif" evidence="4">
    <location>
        <begin position="42"/>
        <end position="61"/>
    </location>
</feature>
<dbReference type="PROSITE" id="PS50977">
    <property type="entry name" value="HTH_TETR_2"/>
    <property type="match status" value="1"/>
</dbReference>
<proteinExistence type="predicted"/>
<dbReference type="InterPro" id="IPR001647">
    <property type="entry name" value="HTH_TetR"/>
</dbReference>
<dbReference type="Pfam" id="PF00440">
    <property type="entry name" value="TetR_N"/>
    <property type="match status" value="1"/>
</dbReference>
<dbReference type="PATRIC" id="fig|37916.4.peg.3554"/>
<evidence type="ECO:0000256" key="2">
    <source>
        <dbReference type="ARBA" id="ARBA00023125"/>
    </source>
</evidence>
<keyword evidence="7" id="KW-1185">Reference proteome</keyword>